<evidence type="ECO:0000313" key="14">
    <source>
        <dbReference type="Proteomes" id="UP000440367"/>
    </source>
</evidence>
<dbReference type="Proteomes" id="UP000429523">
    <property type="component" value="Unassembled WGS sequence"/>
</dbReference>
<dbReference type="OrthoDB" id="102604at2759"/>
<evidence type="ECO:0000313" key="9">
    <source>
        <dbReference type="EMBL" id="KAE9258057.1"/>
    </source>
</evidence>
<name>A0A6A3ZN01_9STRA</name>
<accession>A0A6A3ZN01</accession>
<dbReference type="EMBL" id="QXFX01000010">
    <property type="protein sequence ID" value="KAE9139598.1"/>
    <property type="molecule type" value="Genomic_DNA"/>
</dbReference>
<keyword evidence="1" id="KW-0732">Signal</keyword>
<evidence type="ECO:0000313" key="13">
    <source>
        <dbReference type="Proteomes" id="UP000437068"/>
    </source>
</evidence>
<dbReference type="Proteomes" id="UP000437068">
    <property type="component" value="Unassembled WGS sequence"/>
</dbReference>
<reference evidence="11 12" key="1">
    <citation type="submission" date="2018-08" db="EMBL/GenBank/DDBJ databases">
        <title>Genomic investigation of the strawberry pathogen Phytophthora fragariae indicates pathogenicity is determined by transcriptional variation in three key races.</title>
        <authorList>
            <person name="Adams T.M."/>
            <person name="Armitage A.D."/>
            <person name="Sobczyk M.K."/>
            <person name="Bates H.J."/>
            <person name="Dunwell J.M."/>
            <person name="Nellist C.F."/>
            <person name="Harrison R.J."/>
        </authorList>
    </citation>
    <scope>NUCLEOTIDE SEQUENCE [LARGE SCALE GENOMIC DNA]</scope>
    <source>
        <strain evidence="10 13">A4</strain>
        <strain evidence="9 14">BC-1</strain>
        <strain evidence="8 18">BC-23</strain>
        <strain evidence="7 12">NOV-27</strain>
        <strain evidence="6 15">NOV-5</strain>
        <strain evidence="5 16">NOV-71</strain>
        <strain evidence="2 11">NOV-9</strain>
        <strain evidence="4 19">ONT-3</strain>
        <strain evidence="3 17">SCRP245</strain>
    </source>
</reference>
<dbReference type="EMBL" id="QXGA01000009">
    <property type="protein sequence ID" value="KAE9155617.1"/>
    <property type="molecule type" value="Genomic_DNA"/>
</dbReference>
<evidence type="ECO:0000313" key="6">
    <source>
        <dbReference type="EMBL" id="KAE9155617.1"/>
    </source>
</evidence>
<evidence type="ECO:0000313" key="5">
    <source>
        <dbReference type="EMBL" id="KAE9140583.1"/>
    </source>
</evidence>
<organism evidence="7 12">
    <name type="scientific">Phytophthora fragariae</name>
    <dbReference type="NCBI Taxonomy" id="53985"/>
    <lineage>
        <taxon>Eukaryota</taxon>
        <taxon>Sar</taxon>
        <taxon>Stramenopiles</taxon>
        <taxon>Oomycota</taxon>
        <taxon>Peronosporomycetes</taxon>
        <taxon>Peronosporales</taxon>
        <taxon>Peronosporaceae</taxon>
        <taxon>Phytophthora</taxon>
    </lineage>
</organism>
<gene>
    <name evidence="10" type="ORF">PF001_g542</name>
    <name evidence="9" type="ORF">PF002_g452</name>
    <name evidence="8" type="ORF">PF004_g625</name>
    <name evidence="7" type="ORF">PF005_g596</name>
    <name evidence="6" type="ORF">PF006_g453</name>
    <name evidence="5" type="ORF">PF007_g596</name>
    <name evidence="2" type="ORF">PF009_g767</name>
    <name evidence="4" type="ORF">PF010_g502</name>
    <name evidence="3" type="ORF">PF011_g417</name>
</gene>
<keyword evidence="12" id="KW-1185">Reference proteome</keyword>
<evidence type="ECO:0000313" key="18">
    <source>
        <dbReference type="Proteomes" id="UP000476176"/>
    </source>
</evidence>
<dbReference type="Proteomes" id="UP000488956">
    <property type="component" value="Unassembled WGS sequence"/>
</dbReference>
<feature type="chain" id="PRO_5036166884" description="Elicitin-like protein" evidence="1">
    <location>
        <begin position="21"/>
        <end position="113"/>
    </location>
</feature>
<evidence type="ECO:0000313" key="17">
    <source>
        <dbReference type="Proteomes" id="UP000460718"/>
    </source>
</evidence>
<dbReference type="Proteomes" id="UP000440732">
    <property type="component" value="Unassembled WGS sequence"/>
</dbReference>
<evidence type="ECO:0000313" key="19">
    <source>
        <dbReference type="Proteomes" id="UP000488956"/>
    </source>
</evidence>
<evidence type="ECO:0000313" key="10">
    <source>
        <dbReference type="EMBL" id="KAE9330168.1"/>
    </source>
</evidence>
<evidence type="ECO:0000313" key="8">
    <source>
        <dbReference type="EMBL" id="KAE9255291.1"/>
    </source>
</evidence>
<evidence type="ECO:0000313" key="3">
    <source>
        <dbReference type="EMBL" id="KAE9030871.1"/>
    </source>
</evidence>
<evidence type="ECO:0000313" key="2">
    <source>
        <dbReference type="EMBL" id="KAE8949721.1"/>
    </source>
</evidence>
<dbReference type="EMBL" id="QXGC01000013">
    <property type="protein sequence ID" value="KAE9255291.1"/>
    <property type="molecule type" value="Genomic_DNA"/>
</dbReference>
<protein>
    <recommendedName>
        <fullName evidence="20">Elicitin-like protein</fullName>
    </recommendedName>
</protein>
<evidence type="ECO:0000313" key="7">
    <source>
        <dbReference type="EMBL" id="KAE9237615.1"/>
    </source>
</evidence>
<evidence type="ECO:0000313" key="11">
    <source>
        <dbReference type="Proteomes" id="UP000429523"/>
    </source>
</evidence>
<evidence type="ECO:0000313" key="12">
    <source>
        <dbReference type="Proteomes" id="UP000433483"/>
    </source>
</evidence>
<dbReference type="EMBL" id="QXFW01000009">
    <property type="protein sequence ID" value="KAE9030871.1"/>
    <property type="molecule type" value="Genomic_DNA"/>
</dbReference>
<dbReference type="Proteomes" id="UP000460718">
    <property type="component" value="Unassembled WGS sequence"/>
</dbReference>
<evidence type="ECO:0000256" key="1">
    <source>
        <dbReference type="SAM" id="SignalP"/>
    </source>
</evidence>
<dbReference type="Proteomes" id="UP000476176">
    <property type="component" value="Unassembled WGS sequence"/>
</dbReference>
<comment type="caution">
    <text evidence="7">The sequence shown here is derived from an EMBL/GenBank/DDBJ whole genome shotgun (WGS) entry which is preliminary data.</text>
</comment>
<dbReference type="Proteomes" id="UP000433483">
    <property type="component" value="Unassembled WGS sequence"/>
</dbReference>
<evidence type="ECO:0000313" key="15">
    <source>
        <dbReference type="Proteomes" id="UP000440732"/>
    </source>
</evidence>
<dbReference type="EMBL" id="QXGF01000016">
    <property type="protein sequence ID" value="KAE8949721.1"/>
    <property type="molecule type" value="Genomic_DNA"/>
</dbReference>
<dbReference type="EMBL" id="QXGD01000009">
    <property type="protein sequence ID" value="KAE9258057.1"/>
    <property type="molecule type" value="Genomic_DNA"/>
</dbReference>
<proteinExistence type="predicted"/>
<evidence type="ECO:0008006" key="20">
    <source>
        <dbReference type="Google" id="ProtNLM"/>
    </source>
</evidence>
<dbReference type="Proteomes" id="UP000441208">
    <property type="component" value="Unassembled WGS sequence"/>
</dbReference>
<evidence type="ECO:0000313" key="4">
    <source>
        <dbReference type="EMBL" id="KAE9139598.1"/>
    </source>
</evidence>
<evidence type="ECO:0000313" key="16">
    <source>
        <dbReference type="Proteomes" id="UP000441208"/>
    </source>
</evidence>
<feature type="signal peptide" evidence="1">
    <location>
        <begin position="1"/>
        <end position="20"/>
    </location>
</feature>
<dbReference type="AlphaFoldDB" id="A0A6A3ZN01"/>
<dbReference type="EMBL" id="QXGB01000012">
    <property type="protein sequence ID" value="KAE9237615.1"/>
    <property type="molecule type" value="Genomic_DNA"/>
</dbReference>
<sequence length="113" mass="11977">MQIQALVALLAVAVATRASAACDGFLRLRVALNANNNGLADSLTACVAPLLFAPIKWLPTDQSHEFCSQQACTRAVTQLKRLPRCTWHSPVPSGSDANTLSIAQQVMRDCGGA</sequence>
<dbReference type="EMBL" id="QXFZ01000012">
    <property type="protein sequence ID" value="KAE9140583.1"/>
    <property type="molecule type" value="Genomic_DNA"/>
</dbReference>
<dbReference type="EMBL" id="QXGE01000010">
    <property type="protein sequence ID" value="KAE9330168.1"/>
    <property type="molecule type" value="Genomic_DNA"/>
</dbReference>
<dbReference type="Proteomes" id="UP000440367">
    <property type="component" value="Unassembled WGS sequence"/>
</dbReference>